<accession>A0A433D5J5</accession>
<dbReference type="OrthoDB" id="191139at2759"/>
<name>A0A433D5J5_9FUNG</name>
<comment type="caution">
    <text evidence="1">The sequence shown here is derived from an EMBL/GenBank/DDBJ whole genome shotgun (WGS) entry which is preliminary data.</text>
</comment>
<evidence type="ECO:0000313" key="1">
    <source>
        <dbReference type="EMBL" id="RUP46063.1"/>
    </source>
</evidence>
<sequence>MPLWAASSVGYVTIRQRVTTAHMESVRVLAKHGAKIIFSARDLAAGEKVVANIKAETPTAEITYYKLDLSSLASVKAFADEVKASAVLLNGLILNAGKQKISFYVYV</sequence>
<dbReference type="AlphaFoldDB" id="A0A433D5J5"/>
<dbReference type="Proteomes" id="UP000268093">
    <property type="component" value="Unassembled WGS sequence"/>
</dbReference>
<dbReference type="PANTHER" id="PTHR48476:SF1">
    <property type="entry name" value="SHORT-CHAIN DEHYDROGENASE TIC 32, CHLOROPLASTIC-LIKE"/>
    <property type="match status" value="1"/>
</dbReference>
<organism evidence="1 2">
    <name type="scientific">Jimgerdemannia flammicorona</name>
    <dbReference type="NCBI Taxonomy" id="994334"/>
    <lineage>
        <taxon>Eukaryota</taxon>
        <taxon>Fungi</taxon>
        <taxon>Fungi incertae sedis</taxon>
        <taxon>Mucoromycota</taxon>
        <taxon>Mucoromycotina</taxon>
        <taxon>Endogonomycetes</taxon>
        <taxon>Endogonales</taxon>
        <taxon>Endogonaceae</taxon>
        <taxon>Jimgerdemannia</taxon>
    </lineage>
</organism>
<dbReference type="InterPro" id="IPR002347">
    <property type="entry name" value="SDR_fam"/>
</dbReference>
<keyword evidence="2" id="KW-1185">Reference proteome</keyword>
<reference evidence="1 2" key="1">
    <citation type="journal article" date="2018" name="New Phytol.">
        <title>Phylogenomics of Endogonaceae and evolution of mycorrhizas within Mucoromycota.</title>
        <authorList>
            <person name="Chang Y."/>
            <person name="Desiro A."/>
            <person name="Na H."/>
            <person name="Sandor L."/>
            <person name="Lipzen A."/>
            <person name="Clum A."/>
            <person name="Barry K."/>
            <person name="Grigoriev I.V."/>
            <person name="Martin F.M."/>
            <person name="Stajich J.E."/>
            <person name="Smith M.E."/>
            <person name="Bonito G."/>
            <person name="Spatafora J.W."/>
        </authorList>
    </citation>
    <scope>NUCLEOTIDE SEQUENCE [LARGE SCALE GENOMIC DNA]</scope>
    <source>
        <strain evidence="1 2">GMNB39</strain>
    </source>
</reference>
<dbReference type="InterPro" id="IPR036291">
    <property type="entry name" value="NAD(P)-bd_dom_sf"/>
</dbReference>
<dbReference type="EMBL" id="RBNI01006380">
    <property type="protein sequence ID" value="RUP46063.1"/>
    <property type="molecule type" value="Genomic_DNA"/>
</dbReference>
<gene>
    <name evidence="1" type="ORF">BC936DRAFT_147400</name>
</gene>
<dbReference type="SUPFAM" id="SSF51735">
    <property type="entry name" value="NAD(P)-binding Rossmann-fold domains"/>
    <property type="match status" value="1"/>
</dbReference>
<proteinExistence type="predicted"/>
<dbReference type="Gene3D" id="3.40.50.720">
    <property type="entry name" value="NAD(P)-binding Rossmann-like Domain"/>
    <property type="match status" value="1"/>
</dbReference>
<dbReference type="PANTHER" id="PTHR48476">
    <property type="entry name" value="SHORT-CHAIN DEHYDROGENASE TIC 32, CHLOROPLASTIC-LIKE"/>
    <property type="match status" value="1"/>
</dbReference>
<dbReference type="Pfam" id="PF00106">
    <property type="entry name" value="adh_short"/>
    <property type="match status" value="1"/>
</dbReference>
<protein>
    <submittedName>
        <fullName evidence="1">Uncharacterized protein</fullName>
    </submittedName>
</protein>
<dbReference type="InterPro" id="IPR055280">
    <property type="entry name" value="TIC32"/>
</dbReference>
<evidence type="ECO:0000313" key="2">
    <source>
        <dbReference type="Proteomes" id="UP000268093"/>
    </source>
</evidence>